<dbReference type="RefSeq" id="XP_055865044.1">
    <property type="nucleotide sequence ID" value="XM_056009069.1"/>
</dbReference>
<evidence type="ECO:0000313" key="4">
    <source>
        <dbReference type="Proteomes" id="UP001165740"/>
    </source>
</evidence>
<reference evidence="5" key="1">
    <citation type="submission" date="2025-08" db="UniProtKB">
        <authorList>
            <consortium name="RefSeq"/>
        </authorList>
    </citation>
    <scope>IDENTIFICATION</scope>
</reference>
<dbReference type="AlphaFoldDB" id="A0A9W2YQN2"/>
<dbReference type="OrthoDB" id="8443340at2759"/>
<dbReference type="PROSITE" id="PS51304">
    <property type="entry name" value="GALECTIN"/>
    <property type="match status" value="1"/>
</dbReference>
<dbReference type="InterPro" id="IPR013320">
    <property type="entry name" value="ConA-like_dom_sf"/>
</dbReference>
<dbReference type="InterPro" id="IPR001079">
    <property type="entry name" value="Galectin_CRD"/>
</dbReference>
<dbReference type="GeneID" id="129922522"/>
<protein>
    <recommendedName>
        <fullName evidence="2">Galectin</fullName>
    </recommendedName>
</protein>
<proteinExistence type="predicted"/>
<dbReference type="Gene3D" id="2.60.120.200">
    <property type="match status" value="1"/>
</dbReference>
<dbReference type="GO" id="GO:0030246">
    <property type="term" value="F:carbohydrate binding"/>
    <property type="evidence" value="ECO:0007669"/>
    <property type="project" value="UniProtKB-UniRule"/>
</dbReference>
<dbReference type="SMART" id="SM00908">
    <property type="entry name" value="Gal-bind_lectin"/>
    <property type="match status" value="1"/>
</dbReference>
<evidence type="ECO:0000256" key="2">
    <source>
        <dbReference type="RuleBase" id="RU102079"/>
    </source>
</evidence>
<feature type="domain" description="Galectin" evidence="3">
    <location>
        <begin position="116"/>
        <end position="247"/>
    </location>
</feature>
<dbReference type="SUPFAM" id="SSF49899">
    <property type="entry name" value="Concanavalin A-like lectins/glucanases"/>
    <property type="match status" value="1"/>
</dbReference>
<keyword evidence="1 2" id="KW-0430">Lectin</keyword>
<accession>A0A9W2YQN2</accession>
<keyword evidence="4" id="KW-1185">Reference proteome</keyword>
<sequence>MFARSGEILPSLVFTFLIVDQGQSSNPFHRFTFHQDLQMEGCKTKLYQGRSRVGCAMKCLETKICPSFVYNSTTSCCEICADGYTVTGLNFSTGSGTYLLRNVHELNRTMNNVDEVTFNFSGTFSPGELLYLRAVQNGNRYWWINLGQSSNTLLLHMRRRNDGRFGNPYHALNTLLDGVWANETYVPDFPYVDGKSFELHILFQSIKALIHFNRQFICTFNNEGRISMEEGRYLSLFGDLLAEVVDI</sequence>
<dbReference type="CDD" id="cd00070">
    <property type="entry name" value="GLECT"/>
    <property type="match status" value="1"/>
</dbReference>
<evidence type="ECO:0000259" key="3">
    <source>
        <dbReference type="PROSITE" id="PS51304"/>
    </source>
</evidence>
<dbReference type="SMART" id="SM00276">
    <property type="entry name" value="GLECT"/>
    <property type="match status" value="1"/>
</dbReference>
<organism evidence="4 5">
    <name type="scientific">Biomphalaria glabrata</name>
    <name type="common">Bloodfluke planorb</name>
    <name type="synonym">Freshwater snail</name>
    <dbReference type="NCBI Taxonomy" id="6526"/>
    <lineage>
        <taxon>Eukaryota</taxon>
        <taxon>Metazoa</taxon>
        <taxon>Spiralia</taxon>
        <taxon>Lophotrochozoa</taxon>
        <taxon>Mollusca</taxon>
        <taxon>Gastropoda</taxon>
        <taxon>Heterobranchia</taxon>
        <taxon>Euthyneura</taxon>
        <taxon>Panpulmonata</taxon>
        <taxon>Hygrophila</taxon>
        <taxon>Lymnaeoidea</taxon>
        <taxon>Planorbidae</taxon>
        <taxon>Biomphalaria</taxon>
    </lineage>
</organism>
<name>A0A9W2YQN2_BIOGL</name>
<gene>
    <name evidence="5" type="primary">LOC129922522</name>
</gene>
<evidence type="ECO:0000256" key="1">
    <source>
        <dbReference type="ARBA" id="ARBA00022734"/>
    </source>
</evidence>
<dbReference type="Pfam" id="PF00337">
    <property type="entry name" value="Gal-bind_lectin"/>
    <property type="match status" value="1"/>
</dbReference>
<dbReference type="Proteomes" id="UP001165740">
    <property type="component" value="Chromosome 13"/>
</dbReference>
<evidence type="ECO:0000313" key="5">
    <source>
        <dbReference type="RefSeq" id="XP_055865044.1"/>
    </source>
</evidence>